<sequence length="74" mass="8194">MVKMSEISVAEYVKRKEELERTLTGHIAELISKFEKDTGVNVQDVYANFSSATCLGGSEKYFLTGVTIKTSISN</sequence>
<accession>A0A242U667</accession>
<name>A0A242U667_ACIPI</name>
<dbReference type="AlphaFoldDB" id="A0A242U667"/>
<comment type="caution">
    <text evidence="1">The sequence shown here is derived from an EMBL/GenBank/DDBJ whole genome shotgun (WGS) entry which is preliminary data.</text>
</comment>
<evidence type="ECO:0000313" key="1">
    <source>
        <dbReference type="EMBL" id="OTU28526.1"/>
    </source>
</evidence>
<evidence type="ECO:0000313" key="2">
    <source>
        <dbReference type="Proteomes" id="UP000195162"/>
    </source>
</evidence>
<proteinExistence type="predicted"/>
<dbReference type="EMBL" id="NGIR01000023">
    <property type="protein sequence ID" value="OTU28526.1"/>
    <property type="molecule type" value="Genomic_DNA"/>
</dbReference>
<dbReference type="Proteomes" id="UP000195162">
    <property type="component" value="Unassembled WGS sequence"/>
</dbReference>
<gene>
    <name evidence="1" type="ORF">CAT59_08210</name>
</gene>
<organism evidence="1 2">
    <name type="scientific">Acinetobacter pittii</name>
    <name type="common">Acinetobacter genomosp. 3</name>
    <dbReference type="NCBI Taxonomy" id="48296"/>
    <lineage>
        <taxon>Bacteria</taxon>
        <taxon>Pseudomonadati</taxon>
        <taxon>Pseudomonadota</taxon>
        <taxon>Gammaproteobacteria</taxon>
        <taxon>Moraxellales</taxon>
        <taxon>Moraxellaceae</taxon>
        <taxon>Acinetobacter</taxon>
        <taxon>Acinetobacter calcoaceticus/baumannii complex</taxon>
    </lineage>
</organism>
<protein>
    <submittedName>
        <fullName evidence="1">Uncharacterized protein</fullName>
    </submittedName>
</protein>
<reference evidence="1 2" key="1">
    <citation type="submission" date="2017-05" db="EMBL/GenBank/DDBJ databases">
        <authorList>
            <person name="Song R."/>
            <person name="Chenine A.L."/>
            <person name="Ruprecht R.M."/>
        </authorList>
    </citation>
    <scope>NUCLEOTIDE SEQUENCE [LARGE SCALE GENOMIC DNA]</scope>
    <source>
        <strain evidence="1 2">ARLG1955</strain>
    </source>
</reference>